<dbReference type="InterPro" id="IPR012675">
    <property type="entry name" value="Beta-grasp_dom_sf"/>
</dbReference>
<keyword evidence="3 7" id="KW-0830">Ubiquinone</keyword>
<evidence type="ECO:0000256" key="4">
    <source>
        <dbReference type="SAM" id="Phobius"/>
    </source>
</evidence>
<keyword evidence="4" id="KW-1133">Transmembrane helix</keyword>
<dbReference type="InterPro" id="IPR036010">
    <property type="entry name" value="2Fe-2S_ferredoxin-like_sf"/>
</dbReference>
<dbReference type="GO" id="GO:0016491">
    <property type="term" value="F:oxidoreductase activity"/>
    <property type="evidence" value="ECO:0007669"/>
    <property type="project" value="InterPro"/>
</dbReference>
<evidence type="ECO:0000256" key="2">
    <source>
        <dbReference type="ARBA" id="ARBA00022827"/>
    </source>
</evidence>
<evidence type="ECO:0000259" key="5">
    <source>
        <dbReference type="PROSITE" id="PS51085"/>
    </source>
</evidence>
<dbReference type="GO" id="GO:0051536">
    <property type="term" value="F:iron-sulfur cluster binding"/>
    <property type="evidence" value="ECO:0007669"/>
    <property type="project" value="InterPro"/>
</dbReference>
<dbReference type="Gene3D" id="3.10.20.30">
    <property type="match status" value="1"/>
</dbReference>
<name>A0A1H7NDZ1_9GAMM</name>
<dbReference type="PROSITE" id="PS51085">
    <property type="entry name" value="2FE2S_FER_2"/>
    <property type="match status" value="1"/>
</dbReference>
<dbReference type="InterPro" id="IPR017927">
    <property type="entry name" value="FAD-bd_FR_type"/>
</dbReference>
<evidence type="ECO:0000256" key="3">
    <source>
        <dbReference type="ARBA" id="ARBA00023075"/>
    </source>
</evidence>
<dbReference type="Gene3D" id="3.40.50.80">
    <property type="entry name" value="Nucleotide-binding domain of ferredoxin-NADP reductase (FNR) module"/>
    <property type="match status" value="1"/>
</dbReference>
<gene>
    <name evidence="7" type="ORF">SAMN05216262_107100</name>
</gene>
<dbReference type="Pfam" id="PF00175">
    <property type="entry name" value="NAD_binding_1"/>
    <property type="match status" value="1"/>
</dbReference>
<dbReference type="PRINTS" id="PR00371">
    <property type="entry name" value="FPNCR"/>
</dbReference>
<dbReference type="SUPFAM" id="SSF63380">
    <property type="entry name" value="Riboflavin synthase domain-like"/>
    <property type="match status" value="1"/>
</dbReference>
<keyword evidence="1" id="KW-0285">Flavoprotein</keyword>
<reference evidence="8" key="1">
    <citation type="submission" date="2016-10" db="EMBL/GenBank/DDBJ databases">
        <authorList>
            <person name="Varghese N."/>
            <person name="Submissions S."/>
        </authorList>
    </citation>
    <scope>NUCLEOTIDE SEQUENCE [LARGE SCALE GENOMIC DNA]</scope>
    <source>
        <strain evidence="8">CGMCC 1.9127</strain>
    </source>
</reference>
<keyword evidence="4" id="KW-0472">Membrane</keyword>
<dbReference type="Gene3D" id="2.40.30.10">
    <property type="entry name" value="Translation factors"/>
    <property type="match status" value="1"/>
</dbReference>
<dbReference type="EMBL" id="FOBI01000007">
    <property type="protein sequence ID" value="SEL21205.1"/>
    <property type="molecule type" value="Genomic_DNA"/>
</dbReference>
<dbReference type="Pfam" id="PF00111">
    <property type="entry name" value="Fer2"/>
    <property type="match status" value="1"/>
</dbReference>
<dbReference type="AlphaFoldDB" id="A0A1H7NDZ1"/>
<dbReference type="InterPro" id="IPR001709">
    <property type="entry name" value="Flavoprot_Pyr_Nucl_cyt_Rdtase"/>
</dbReference>
<protein>
    <submittedName>
        <fullName evidence="7">NADH:ubiquinone oxidoreductase, Na(+)-translocating, F subunit</fullName>
    </submittedName>
</protein>
<evidence type="ECO:0000256" key="1">
    <source>
        <dbReference type="ARBA" id="ARBA00022630"/>
    </source>
</evidence>
<evidence type="ECO:0000313" key="8">
    <source>
        <dbReference type="Proteomes" id="UP000199297"/>
    </source>
</evidence>
<keyword evidence="4" id="KW-0812">Transmembrane</keyword>
<dbReference type="InterPro" id="IPR001433">
    <property type="entry name" value="OxRdtase_FAD/NAD-bd"/>
</dbReference>
<dbReference type="SUPFAM" id="SSF54292">
    <property type="entry name" value="2Fe-2S ferredoxin-like"/>
    <property type="match status" value="1"/>
</dbReference>
<feature type="transmembrane region" description="Helical" evidence="4">
    <location>
        <begin position="207"/>
        <end position="226"/>
    </location>
</feature>
<sequence length="618" mass="69092">MMSMIKKLHKWLSLLVALQLFIWLGTGLFFNLMDHEKASGNQYRQSLQVAAIEQARLIEPSLVLASAQPVVSIRLISLLAEPYYLLTHQQGLYRHLKSEYSLVHAYTGARVRITELMAAEIAQASYSGAGQIISVVKLSPPYQDIPKEKNQVWQVNFADQINTSVYVDSQSGRIVSHSNDDKRFVDFFFILHFMDYGNTGSFNNIQVIVFGLLTMLFCLTGFIWTVDLARHGQFNFSVSRQKRQLILLNKSQHTIAKFEVSKRVNLLDALNQQDIALPSSCGGGGSCGQCKVKLKTSSKITSAEQAHFNNQQLKQGYRLACQHNAGEIEQLSLLNDVALAKKHLLELSHSEFISPFIKELRFKVVGGYRLRYKAGAHMRFFIPAANGVSIPQRLPEALKPHWQEIALLQYQHKACSRHYSLACGKGQVDGGTNELVFTIKIQNAANNSVLPGIGSSYLCNLTPGQTISAVGPFEAFYAQPASNKTMVLIGAGSGMAPLKAIIEEQLSAAQVSKCKLREIHFLYGARTRQDLLYQAHFLQLSQQYQQFYYYPVLSNPDPQWQADKGYVQALLATQLHTIFDVSHTEFYLCGPAAMMTTAMEILIENGVDASNIAFDKFS</sequence>
<dbReference type="SUPFAM" id="SSF52343">
    <property type="entry name" value="Ferredoxin reductase-like, C-terminal NADP-linked domain"/>
    <property type="match status" value="1"/>
</dbReference>
<dbReference type="PANTHER" id="PTHR43644">
    <property type="entry name" value="NA(+)-TRANSLOCATING NADH-QUINONE REDUCTASE SUBUNIT"/>
    <property type="match status" value="1"/>
</dbReference>
<dbReference type="Proteomes" id="UP000199297">
    <property type="component" value="Unassembled WGS sequence"/>
</dbReference>
<dbReference type="RefSeq" id="WP_233143933.1">
    <property type="nucleotide sequence ID" value="NZ_FOBI01000007.1"/>
</dbReference>
<dbReference type="InterPro" id="IPR017938">
    <property type="entry name" value="Riboflavin_synthase-like_b-brl"/>
</dbReference>
<accession>A0A1H7NDZ1</accession>
<feature type="domain" description="2Fe-2S ferredoxin-type" evidence="5">
    <location>
        <begin position="243"/>
        <end position="339"/>
    </location>
</feature>
<organism evidence="7 8">
    <name type="scientific">Colwellia chukchiensis</name>
    <dbReference type="NCBI Taxonomy" id="641665"/>
    <lineage>
        <taxon>Bacteria</taxon>
        <taxon>Pseudomonadati</taxon>
        <taxon>Pseudomonadota</taxon>
        <taxon>Gammaproteobacteria</taxon>
        <taxon>Alteromonadales</taxon>
        <taxon>Colwelliaceae</taxon>
        <taxon>Colwellia</taxon>
    </lineage>
</organism>
<proteinExistence type="predicted"/>
<dbReference type="STRING" id="641665.GCA_002104455_03363"/>
<dbReference type="InterPro" id="IPR005625">
    <property type="entry name" value="PepSY-ass_TM"/>
</dbReference>
<keyword evidence="8" id="KW-1185">Reference proteome</keyword>
<dbReference type="PANTHER" id="PTHR43644:SF1">
    <property type="entry name" value="NAD(P)H-FLAVIN REDUCTASE"/>
    <property type="match status" value="1"/>
</dbReference>
<keyword evidence="2" id="KW-0274">FAD</keyword>
<dbReference type="Pfam" id="PF03929">
    <property type="entry name" value="PepSY_TM"/>
    <property type="match status" value="1"/>
</dbReference>
<evidence type="ECO:0000259" key="6">
    <source>
        <dbReference type="PROSITE" id="PS51384"/>
    </source>
</evidence>
<dbReference type="InterPro" id="IPR001041">
    <property type="entry name" value="2Fe-2S_ferredoxin-type"/>
</dbReference>
<evidence type="ECO:0000313" key="7">
    <source>
        <dbReference type="EMBL" id="SEL21205.1"/>
    </source>
</evidence>
<dbReference type="InterPro" id="IPR039261">
    <property type="entry name" value="FNR_nucleotide-bd"/>
</dbReference>
<dbReference type="PROSITE" id="PS51384">
    <property type="entry name" value="FAD_FR"/>
    <property type="match status" value="1"/>
</dbReference>
<feature type="domain" description="FAD-binding FR-type" evidence="6">
    <location>
        <begin position="340"/>
        <end position="479"/>
    </location>
</feature>